<evidence type="ECO:0000256" key="5">
    <source>
        <dbReference type="ARBA" id="ARBA00022840"/>
    </source>
</evidence>
<dbReference type="EMBL" id="JACICY010000027">
    <property type="protein sequence ID" value="MBB3862849.1"/>
    <property type="molecule type" value="Genomic_DNA"/>
</dbReference>
<evidence type="ECO:0000256" key="10">
    <source>
        <dbReference type="ARBA" id="ARBA00048304"/>
    </source>
</evidence>
<keyword evidence="7" id="KW-0546">Nucleotide metabolism</keyword>
<dbReference type="InterPro" id="IPR048445">
    <property type="entry name" value="DncV-like_NTFase"/>
</dbReference>
<keyword evidence="13" id="KW-1185">Reference proteome</keyword>
<dbReference type="GO" id="GO:0046872">
    <property type="term" value="F:metal ion binding"/>
    <property type="evidence" value="ECO:0007669"/>
    <property type="project" value="UniProtKB-KW"/>
</dbReference>
<dbReference type="Proteomes" id="UP000562395">
    <property type="component" value="Unassembled WGS sequence"/>
</dbReference>
<dbReference type="Pfam" id="PF21654">
    <property type="entry name" value="DncV-like_NTFase"/>
    <property type="match status" value="1"/>
</dbReference>
<keyword evidence="3" id="KW-0479">Metal-binding</keyword>
<comment type="catalytic activity">
    <reaction evidence="10">
        <text>GTP + ATP = 3',3'-cGAMP + 2 diphosphate</text>
        <dbReference type="Rhea" id="RHEA:35647"/>
        <dbReference type="ChEBI" id="CHEBI:30616"/>
        <dbReference type="ChEBI" id="CHEBI:33019"/>
        <dbReference type="ChEBI" id="CHEBI:37565"/>
        <dbReference type="ChEBI" id="CHEBI:71501"/>
    </reaction>
    <physiologicalReaction direction="left-to-right" evidence="10">
        <dbReference type="Rhea" id="RHEA:35648"/>
    </physiologicalReaction>
</comment>
<evidence type="ECO:0000259" key="11">
    <source>
        <dbReference type="Pfam" id="PF21654"/>
    </source>
</evidence>
<sequence length="414" mass="46315">MPSNIFRGDGRPRDPFGDPLDAILAEIAVNLQLPPGLHIKAVDRYEAVCRYIDRPGSPLQGRVSSFYPQGSMAIDATISTRGTDDEYDLDAVAEIMGGNEGPEALLDLLEQALQDYPVSRIERKTRCITLYYADGMHLDVTPARRRALKEKEGVIAHAKQGLPSEHRYVPMNAYGFCAWYNERTPIEERFAIALNRELYVKHGFAFDAADVEEVPDQTPLIVKSVTTVALQLIKRHRNILYADASGRMPPSVMLSCHAGHAAVPGMGLADMVIRQARWTARAIDQTARQNKLLDVPNPEFYEERFTDRWPENQSQQQHYARALLALADGLQAVRERGMQLEDLQDWLREQFGQRVVTRSVDAYNKRLGQQVQTRQHGYTRTGGLFTPAAPAIITGASALAPVAARAHTNMGERR</sequence>
<dbReference type="AlphaFoldDB" id="A0A7W6EYH2"/>
<evidence type="ECO:0000256" key="7">
    <source>
        <dbReference type="ARBA" id="ARBA00023080"/>
    </source>
</evidence>
<comment type="caution">
    <text evidence="12">The sequence shown here is derived from an EMBL/GenBank/DDBJ whole genome shotgun (WGS) entry which is preliminary data.</text>
</comment>
<protein>
    <recommendedName>
        <fullName evidence="9">Cyclic GMP-AMP synthase</fullName>
    </recommendedName>
</protein>
<dbReference type="CDD" id="cd05400">
    <property type="entry name" value="NT_2-5OAS_ClassI-CCAase"/>
    <property type="match status" value="1"/>
</dbReference>
<dbReference type="GO" id="GO:0009117">
    <property type="term" value="P:nucleotide metabolic process"/>
    <property type="evidence" value="ECO:0007669"/>
    <property type="project" value="UniProtKB-KW"/>
</dbReference>
<keyword evidence="4" id="KW-0547">Nucleotide-binding</keyword>
<dbReference type="InterPro" id="IPR006116">
    <property type="entry name" value="NT_2-5OAS_ClassI-CCAase"/>
</dbReference>
<keyword evidence="5" id="KW-0067">ATP-binding</keyword>
<gene>
    <name evidence="12" type="ORF">GGQ88_004152</name>
</gene>
<keyword evidence="2" id="KW-0548">Nucleotidyltransferase</keyword>
<feature type="domain" description="Cyclic GMP-AMP synthase DncV-like nucleotidyltransferase" evidence="11">
    <location>
        <begin position="65"/>
        <end position="141"/>
    </location>
</feature>
<reference evidence="12 13" key="1">
    <citation type="submission" date="2020-08" db="EMBL/GenBank/DDBJ databases">
        <title>Genomic Encyclopedia of Type Strains, Phase IV (KMG-IV): sequencing the most valuable type-strain genomes for metagenomic binning, comparative biology and taxonomic classification.</title>
        <authorList>
            <person name="Goeker M."/>
        </authorList>
    </citation>
    <scope>NUCLEOTIDE SEQUENCE [LARGE SCALE GENOMIC DNA]</scope>
    <source>
        <strain evidence="12 13">DSM 14552</strain>
    </source>
</reference>
<name>A0A7W6EYH2_9SPHN</name>
<dbReference type="GO" id="GO:0016779">
    <property type="term" value="F:nucleotidyltransferase activity"/>
    <property type="evidence" value="ECO:0007669"/>
    <property type="project" value="UniProtKB-KW"/>
</dbReference>
<evidence type="ECO:0000256" key="9">
    <source>
        <dbReference type="ARBA" id="ARBA00044145"/>
    </source>
</evidence>
<organism evidence="12 13">
    <name type="scientific">Novosphingobium hassiacum</name>
    <dbReference type="NCBI Taxonomy" id="173676"/>
    <lineage>
        <taxon>Bacteria</taxon>
        <taxon>Pseudomonadati</taxon>
        <taxon>Pseudomonadota</taxon>
        <taxon>Alphaproteobacteria</taxon>
        <taxon>Sphingomonadales</taxon>
        <taxon>Sphingomonadaceae</taxon>
        <taxon>Novosphingobium</taxon>
    </lineage>
</organism>
<evidence type="ECO:0000256" key="8">
    <source>
        <dbReference type="ARBA" id="ARBA00023118"/>
    </source>
</evidence>
<evidence type="ECO:0000256" key="4">
    <source>
        <dbReference type="ARBA" id="ARBA00022741"/>
    </source>
</evidence>
<accession>A0A7W6EYH2</accession>
<keyword evidence="8" id="KW-0051">Antiviral defense</keyword>
<evidence type="ECO:0000256" key="2">
    <source>
        <dbReference type="ARBA" id="ARBA00022695"/>
    </source>
</evidence>
<evidence type="ECO:0000256" key="3">
    <source>
        <dbReference type="ARBA" id="ARBA00022723"/>
    </source>
</evidence>
<dbReference type="GO" id="GO:0051607">
    <property type="term" value="P:defense response to virus"/>
    <property type="evidence" value="ECO:0007669"/>
    <property type="project" value="UniProtKB-KW"/>
</dbReference>
<evidence type="ECO:0000313" key="12">
    <source>
        <dbReference type="EMBL" id="MBB3862849.1"/>
    </source>
</evidence>
<proteinExistence type="predicted"/>
<evidence type="ECO:0000256" key="6">
    <source>
        <dbReference type="ARBA" id="ARBA00022842"/>
    </source>
</evidence>
<evidence type="ECO:0000313" key="13">
    <source>
        <dbReference type="Proteomes" id="UP000562395"/>
    </source>
</evidence>
<dbReference type="GO" id="GO:0005524">
    <property type="term" value="F:ATP binding"/>
    <property type="evidence" value="ECO:0007669"/>
    <property type="project" value="UniProtKB-KW"/>
</dbReference>
<keyword evidence="6" id="KW-0460">Magnesium</keyword>
<dbReference type="RefSeq" id="WP_183615260.1">
    <property type="nucleotide sequence ID" value="NZ_JACICY010000027.1"/>
</dbReference>
<keyword evidence="1" id="KW-0808">Transferase</keyword>
<evidence type="ECO:0000256" key="1">
    <source>
        <dbReference type="ARBA" id="ARBA00022679"/>
    </source>
</evidence>